<keyword evidence="1" id="KW-0732">Signal</keyword>
<evidence type="ECO:0000313" key="3">
    <source>
        <dbReference type="Proteomes" id="UP001632038"/>
    </source>
</evidence>
<name>A0ABD3BM40_9LAMI</name>
<sequence length="90" mass="10064">MKGSNMGITVAMVMTLIIYFADLSVAENNDNGLIDYIICYKRCLKTCPDIRIRCYKPCAKQCRGRTSNKVDDLDGLISGDHKFVVSVKPN</sequence>
<protein>
    <submittedName>
        <fullName evidence="2">Uncharacterized protein</fullName>
    </submittedName>
</protein>
<feature type="chain" id="PRO_5044896448" evidence="1">
    <location>
        <begin position="27"/>
        <end position="90"/>
    </location>
</feature>
<dbReference type="AlphaFoldDB" id="A0ABD3BM40"/>
<evidence type="ECO:0000256" key="1">
    <source>
        <dbReference type="SAM" id="SignalP"/>
    </source>
</evidence>
<gene>
    <name evidence="2" type="ORF">CASFOL_038650</name>
</gene>
<evidence type="ECO:0000313" key="2">
    <source>
        <dbReference type="EMBL" id="KAL3618329.1"/>
    </source>
</evidence>
<accession>A0ABD3BM40</accession>
<keyword evidence="3" id="KW-1185">Reference proteome</keyword>
<dbReference type="EMBL" id="JAVIJP010000081">
    <property type="protein sequence ID" value="KAL3618329.1"/>
    <property type="molecule type" value="Genomic_DNA"/>
</dbReference>
<comment type="caution">
    <text evidence="2">The sequence shown here is derived from an EMBL/GenBank/DDBJ whole genome shotgun (WGS) entry which is preliminary data.</text>
</comment>
<reference evidence="3" key="1">
    <citation type="journal article" date="2024" name="IScience">
        <title>Strigolactones Initiate the Formation of Haustorium-like Structures in Castilleja.</title>
        <authorList>
            <person name="Buerger M."/>
            <person name="Peterson D."/>
            <person name="Chory J."/>
        </authorList>
    </citation>
    <scope>NUCLEOTIDE SEQUENCE [LARGE SCALE GENOMIC DNA]</scope>
</reference>
<organism evidence="2 3">
    <name type="scientific">Castilleja foliolosa</name>
    <dbReference type="NCBI Taxonomy" id="1961234"/>
    <lineage>
        <taxon>Eukaryota</taxon>
        <taxon>Viridiplantae</taxon>
        <taxon>Streptophyta</taxon>
        <taxon>Embryophyta</taxon>
        <taxon>Tracheophyta</taxon>
        <taxon>Spermatophyta</taxon>
        <taxon>Magnoliopsida</taxon>
        <taxon>eudicotyledons</taxon>
        <taxon>Gunneridae</taxon>
        <taxon>Pentapetalae</taxon>
        <taxon>asterids</taxon>
        <taxon>lamiids</taxon>
        <taxon>Lamiales</taxon>
        <taxon>Orobanchaceae</taxon>
        <taxon>Pedicularideae</taxon>
        <taxon>Castillejinae</taxon>
        <taxon>Castilleja</taxon>
    </lineage>
</organism>
<dbReference type="Proteomes" id="UP001632038">
    <property type="component" value="Unassembled WGS sequence"/>
</dbReference>
<feature type="signal peptide" evidence="1">
    <location>
        <begin position="1"/>
        <end position="26"/>
    </location>
</feature>
<proteinExistence type="predicted"/>